<dbReference type="EMBL" id="MU003814">
    <property type="protein sequence ID" value="KAF2719240.1"/>
    <property type="molecule type" value="Genomic_DNA"/>
</dbReference>
<evidence type="ECO:0000256" key="1">
    <source>
        <dbReference type="SAM" id="MobiDB-lite"/>
    </source>
</evidence>
<evidence type="ECO:0000313" key="3">
    <source>
        <dbReference type="Proteomes" id="UP000799441"/>
    </source>
</evidence>
<keyword evidence="3" id="KW-1185">Reference proteome</keyword>
<reference evidence="2" key="1">
    <citation type="journal article" date="2020" name="Stud. Mycol.">
        <title>101 Dothideomycetes genomes: a test case for predicting lifestyles and emergence of pathogens.</title>
        <authorList>
            <person name="Haridas S."/>
            <person name="Albert R."/>
            <person name="Binder M."/>
            <person name="Bloem J."/>
            <person name="Labutti K."/>
            <person name="Salamov A."/>
            <person name="Andreopoulos B."/>
            <person name="Baker S."/>
            <person name="Barry K."/>
            <person name="Bills G."/>
            <person name="Bluhm B."/>
            <person name="Cannon C."/>
            <person name="Castanera R."/>
            <person name="Culley D."/>
            <person name="Daum C."/>
            <person name="Ezra D."/>
            <person name="Gonzalez J."/>
            <person name="Henrissat B."/>
            <person name="Kuo A."/>
            <person name="Liang C."/>
            <person name="Lipzen A."/>
            <person name="Lutzoni F."/>
            <person name="Magnuson J."/>
            <person name="Mondo S."/>
            <person name="Nolan M."/>
            <person name="Ohm R."/>
            <person name="Pangilinan J."/>
            <person name="Park H.-J."/>
            <person name="Ramirez L."/>
            <person name="Alfaro M."/>
            <person name="Sun H."/>
            <person name="Tritt A."/>
            <person name="Yoshinaga Y."/>
            <person name="Zwiers L.-H."/>
            <person name="Turgeon B."/>
            <person name="Goodwin S."/>
            <person name="Spatafora J."/>
            <person name="Crous P."/>
            <person name="Grigoriev I."/>
        </authorList>
    </citation>
    <scope>NUCLEOTIDE SEQUENCE</scope>
    <source>
        <strain evidence="2">CBS 116435</strain>
    </source>
</reference>
<gene>
    <name evidence="2" type="ORF">K431DRAFT_120256</name>
</gene>
<feature type="compositionally biased region" description="Basic and acidic residues" evidence="1">
    <location>
        <begin position="1"/>
        <end position="12"/>
    </location>
</feature>
<comment type="caution">
    <text evidence="2">The sequence shown here is derived from an EMBL/GenBank/DDBJ whole genome shotgun (WGS) entry which is preliminary data.</text>
</comment>
<feature type="compositionally biased region" description="Polar residues" evidence="1">
    <location>
        <begin position="15"/>
        <end position="24"/>
    </location>
</feature>
<dbReference type="Proteomes" id="UP000799441">
    <property type="component" value="Unassembled WGS sequence"/>
</dbReference>
<name>A0A9P4Q468_9PEZI</name>
<proteinExistence type="predicted"/>
<dbReference type="AlphaFoldDB" id="A0A9P4Q468"/>
<evidence type="ECO:0000313" key="2">
    <source>
        <dbReference type="EMBL" id="KAF2719240.1"/>
    </source>
</evidence>
<organism evidence="2 3">
    <name type="scientific">Polychaeton citri CBS 116435</name>
    <dbReference type="NCBI Taxonomy" id="1314669"/>
    <lineage>
        <taxon>Eukaryota</taxon>
        <taxon>Fungi</taxon>
        <taxon>Dikarya</taxon>
        <taxon>Ascomycota</taxon>
        <taxon>Pezizomycotina</taxon>
        <taxon>Dothideomycetes</taxon>
        <taxon>Dothideomycetidae</taxon>
        <taxon>Capnodiales</taxon>
        <taxon>Capnodiaceae</taxon>
        <taxon>Polychaeton</taxon>
    </lineage>
</organism>
<protein>
    <submittedName>
        <fullName evidence="2">Uncharacterized protein</fullName>
    </submittedName>
</protein>
<sequence length="183" mass="19863">MVCGSCKREGESRGNLANQSSSAQAGEAHRQQAALGSLRQHRLQSPVLETATAPTWRVVSGRQCLSGSPAHVARSLMCRCIGHCHACVFLIQMGNTHTDGLGVGRAWRVGLCRSSHGRGRKLEGKLAQCQQQPPDRLALSPPDLVSFLPTRWNAVQTGFTRTCGGGWRWTAVHPSCLDRLEVQ</sequence>
<accession>A0A9P4Q468</accession>
<feature type="region of interest" description="Disordered" evidence="1">
    <location>
        <begin position="1"/>
        <end position="35"/>
    </location>
</feature>